<comment type="caution">
    <text evidence="3">The sequence shown here is derived from an EMBL/GenBank/DDBJ whole genome shotgun (WGS) entry which is preliminary data.</text>
</comment>
<evidence type="ECO:0008006" key="5">
    <source>
        <dbReference type="Google" id="ProtNLM"/>
    </source>
</evidence>
<evidence type="ECO:0000256" key="2">
    <source>
        <dbReference type="SAM" id="Phobius"/>
    </source>
</evidence>
<proteinExistence type="predicted"/>
<feature type="transmembrane region" description="Helical" evidence="2">
    <location>
        <begin position="12"/>
        <end position="32"/>
    </location>
</feature>
<gene>
    <name evidence="3" type="ORF">COU89_00340</name>
</gene>
<accession>A0A2M8KVP2</accession>
<evidence type="ECO:0000313" key="4">
    <source>
        <dbReference type="Proteomes" id="UP000231569"/>
    </source>
</evidence>
<evidence type="ECO:0000256" key="1">
    <source>
        <dbReference type="SAM" id="MobiDB-lite"/>
    </source>
</evidence>
<organism evidence="3 4">
    <name type="scientific">Candidatus Roizmanbacteria bacterium CG10_big_fil_rev_8_21_14_0_10_45_7</name>
    <dbReference type="NCBI Taxonomy" id="1974854"/>
    <lineage>
        <taxon>Bacteria</taxon>
        <taxon>Candidatus Roizmaniibacteriota</taxon>
    </lineage>
</organism>
<dbReference type="EMBL" id="PFEE01000006">
    <property type="protein sequence ID" value="PJE63986.1"/>
    <property type="molecule type" value="Genomic_DNA"/>
</dbReference>
<keyword evidence="2" id="KW-0472">Membrane</keyword>
<sequence>MSNNDNTNQSQGFISGLFTGAVVGGALAYLAITPSGRRIVKQLLTIAEDLAEYGDEYMGMARGSTQQSKKESGHKNVRSVLKKLERES</sequence>
<dbReference type="Proteomes" id="UP000231569">
    <property type="component" value="Unassembled WGS sequence"/>
</dbReference>
<keyword evidence="2" id="KW-1133">Transmembrane helix</keyword>
<protein>
    <recommendedName>
        <fullName evidence="5">YtxH domain-containing protein</fullName>
    </recommendedName>
</protein>
<reference evidence="4" key="1">
    <citation type="submission" date="2017-09" db="EMBL/GenBank/DDBJ databases">
        <title>Depth-based differentiation of microbial function through sediment-hosted aquifers and enrichment of novel symbionts in the deep terrestrial subsurface.</title>
        <authorList>
            <person name="Probst A.J."/>
            <person name="Ladd B."/>
            <person name="Jarett J.K."/>
            <person name="Geller-Mcgrath D.E."/>
            <person name="Sieber C.M.K."/>
            <person name="Emerson J.B."/>
            <person name="Anantharaman K."/>
            <person name="Thomas B.C."/>
            <person name="Malmstrom R."/>
            <person name="Stieglmeier M."/>
            <person name="Klingl A."/>
            <person name="Woyke T."/>
            <person name="Ryan C.M."/>
            <person name="Banfield J.F."/>
        </authorList>
    </citation>
    <scope>NUCLEOTIDE SEQUENCE [LARGE SCALE GENOMIC DNA]</scope>
</reference>
<keyword evidence="2" id="KW-0812">Transmembrane</keyword>
<dbReference type="AlphaFoldDB" id="A0A2M8KVP2"/>
<evidence type="ECO:0000313" key="3">
    <source>
        <dbReference type="EMBL" id="PJE63986.1"/>
    </source>
</evidence>
<feature type="region of interest" description="Disordered" evidence="1">
    <location>
        <begin position="61"/>
        <end position="88"/>
    </location>
</feature>
<name>A0A2M8KVP2_9BACT</name>